<dbReference type="SMART" id="SM00450">
    <property type="entry name" value="RHOD"/>
    <property type="match status" value="1"/>
</dbReference>
<dbReference type="AlphaFoldDB" id="M7W2A6"/>
<dbReference type="PANTHER" id="PTHR10828">
    <property type="entry name" value="M-PHASE INDUCER PHOSPHATASE DUAL SPECIFICITY PHOSPHATASE CDC25"/>
    <property type="match status" value="1"/>
</dbReference>
<comment type="similarity">
    <text evidence="1">Belongs to the MPI phosphatase family.</text>
</comment>
<organism evidence="8 9">
    <name type="scientific">Entamoeba histolytica HM-3:IMSS</name>
    <dbReference type="NCBI Taxonomy" id="885315"/>
    <lineage>
        <taxon>Eukaryota</taxon>
        <taxon>Amoebozoa</taxon>
        <taxon>Evosea</taxon>
        <taxon>Archamoebae</taxon>
        <taxon>Mastigamoebida</taxon>
        <taxon>Entamoebidae</taxon>
        <taxon>Entamoeba</taxon>
    </lineage>
</organism>
<sequence length="270" mass="31217">MTQKSLVSTSFITSMKSQTLDIKSITPRCESFRSSFSPFSDVEISLPPKICKTPEPWTMMKNRHRRLTLDEFCLSPNSPDVISYDESQRVCDTVLPSEPTLIGVRTIDLSTLKQVIKDHVYVEIIDCRYPYEYNAGHIKGALNLWNEDLLLNHFPIEKDLPQSPSILLFYCEFSGTRAPALARHFRRTDQHSCNPYLIYKEVYLIDKGFCEVFEHYNEICEGEYIEMNDERFVVQKKECSRIVAYIRKGRQVSSPRHSNITPLSLSANSI</sequence>
<dbReference type="Gene3D" id="3.40.250.10">
    <property type="entry name" value="Rhodanese-like domain"/>
    <property type="match status" value="1"/>
</dbReference>
<dbReference type="GO" id="GO:0010971">
    <property type="term" value="P:positive regulation of G2/M transition of mitotic cell cycle"/>
    <property type="evidence" value="ECO:0007669"/>
    <property type="project" value="TreeGrafter"/>
</dbReference>
<keyword evidence="6" id="KW-0131">Cell cycle</keyword>
<keyword evidence="5" id="KW-0904">Protein phosphatase</keyword>
<reference evidence="8 9" key="1">
    <citation type="submission" date="2013-01" db="EMBL/GenBank/DDBJ databases">
        <authorList>
            <person name="Inman J."/>
            <person name="Zafar N."/>
            <person name="Lorenzi H."/>
            <person name="Caler E."/>
        </authorList>
    </citation>
    <scope>NUCLEOTIDE SEQUENCE [LARGE SCALE GENOMIC DNA]</scope>
    <source>
        <strain evidence="8 9">HM-3:IMSS</strain>
    </source>
</reference>
<dbReference type="Proteomes" id="UP000030780">
    <property type="component" value="Unassembled WGS sequence"/>
</dbReference>
<evidence type="ECO:0000259" key="7">
    <source>
        <dbReference type="PROSITE" id="PS50206"/>
    </source>
</evidence>
<dbReference type="Pfam" id="PF00581">
    <property type="entry name" value="Rhodanese"/>
    <property type="match status" value="1"/>
</dbReference>
<dbReference type="PROSITE" id="PS50206">
    <property type="entry name" value="RHODANESE_3"/>
    <property type="match status" value="1"/>
</dbReference>
<dbReference type="PANTHER" id="PTHR10828:SF17">
    <property type="entry name" value="PROTEIN-TYROSINE-PHOSPHATASE"/>
    <property type="match status" value="1"/>
</dbReference>
<dbReference type="EC" id="3.1.3.48" evidence="2"/>
<dbReference type="VEuPathDB" id="AmoebaDB:KM1_017030"/>
<dbReference type="GO" id="GO:0000086">
    <property type="term" value="P:G2/M transition of mitotic cell cycle"/>
    <property type="evidence" value="ECO:0007669"/>
    <property type="project" value="TreeGrafter"/>
</dbReference>
<proteinExistence type="inferred from homology"/>
<evidence type="ECO:0000256" key="1">
    <source>
        <dbReference type="ARBA" id="ARBA00011065"/>
    </source>
</evidence>
<protein>
    <recommendedName>
        <fullName evidence="2">protein-tyrosine-phosphatase</fullName>
        <ecNumber evidence="2">3.1.3.48</ecNumber>
    </recommendedName>
</protein>
<dbReference type="GO" id="GO:0005737">
    <property type="term" value="C:cytoplasm"/>
    <property type="evidence" value="ECO:0007669"/>
    <property type="project" value="TreeGrafter"/>
</dbReference>
<evidence type="ECO:0000256" key="3">
    <source>
        <dbReference type="ARBA" id="ARBA00022618"/>
    </source>
</evidence>
<dbReference type="SUPFAM" id="SSF52821">
    <property type="entry name" value="Rhodanese/Cell cycle control phosphatase"/>
    <property type="match status" value="1"/>
</dbReference>
<dbReference type="GO" id="GO:0004725">
    <property type="term" value="F:protein tyrosine phosphatase activity"/>
    <property type="evidence" value="ECO:0007669"/>
    <property type="project" value="UniProtKB-EC"/>
</dbReference>
<dbReference type="PRINTS" id="PR00716">
    <property type="entry name" value="MPIPHPHTASE"/>
</dbReference>
<name>M7W2A6_ENTHI</name>
<dbReference type="EMBL" id="KB637959">
    <property type="protein sequence ID" value="EMS14382.1"/>
    <property type="molecule type" value="Genomic_DNA"/>
</dbReference>
<evidence type="ECO:0000256" key="2">
    <source>
        <dbReference type="ARBA" id="ARBA00013064"/>
    </source>
</evidence>
<keyword evidence="3" id="KW-0132">Cell division</keyword>
<gene>
    <name evidence="8" type="ORF">KM1_017030</name>
</gene>
<feature type="domain" description="Rhodanese" evidence="7">
    <location>
        <begin position="124"/>
        <end position="221"/>
    </location>
</feature>
<dbReference type="GO" id="GO:0051301">
    <property type="term" value="P:cell division"/>
    <property type="evidence" value="ECO:0007669"/>
    <property type="project" value="UniProtKB-KW"/>
</dbReference>
<evidence type="ECO:0000256" key="5">
    <source>
        <dbReference type="ARBA" id="ARBA00022912"/>
    </source>
</evidence>
<dbReference type="InterPro" id="IPR000751">
    <property type="entry name" value="MPI_Phosphatase"/>
</dbReference>
<dbReference type="OrthoDB" id="26523at2759"/>
<evidence type="ECO:0000256" key="4">
    <source>
        <dbReference type="ARBA" id="ARBA00022801"/>
    </source>
</evidence>
<dbReference type="GO" id="GO:0110032">
    <property type="term" value="P:positive regulation of G2/MI transition of meiotic cell cycle"/>
    <property type="evidence" value="ECO:0007669"/>
    <property type="project" value="TreeGrafter"/>
</dbReference>
<evidence type="ECO:0000313" key="8">
    <source>
        <dbReference type="EMBL" id="EMS14382.1"/>
    </source>
</evidence>
<keyword evidence="4" id="KW-0378">Hydrolase</keyword>
<accession>M7W2A6</accession>
<dbReference type="InterPro" id="IPR036873">
    <property type="entry name" value="Rhodanese-like_dom_sf"/>
</dbReference>
<evidence type="ECO:0000313" key="9">
    <source>
        <dbReference type="Proteomes" id="UP000030780"/>
    </source>
</evidence>
<dbReference type="GO" id="GO:0005634">
    <property type="term" value="C:nucleus"/>
    <property type="evidence" value="ECO:0007669"/>
    <property type="project" value="TreeGrafter"/>
</dbReference>
<evidence type="ECO:0000256" key="6">
    <source>
        <dbReference type="ARBA" id="ARBA00023306"/>
    </source>
</evidence>
<dbReference type="InterPro" id="IPR001763">
    <property type="entry name" value="Rhodanese-like_dom"/>
</dbReference>
<dbReference type="FunFam" id="3.40.250.10:FF:000103">
    <property type="entry name" value="Rodhanase family domain containing protein"/>
    <property type="match status" value="1"/>
</dbReference>